<dbReference type="EMBL" id="BAAALD010000125">
    <property type="protein sequence ID" value="GAA1121415.1"/>
    <property type="molecule type" value="Genomic_DNA"/>
</dbReference>
<dbReference type="EC" id="3.5.4.16" evidence="5"/>
<gene>
    <name evidence="7" type="primary">folE_2</name>
    <name evidence="5" type="synonym">folE</name>
    <name evidence="7" type="ORF">GCM10009663_71230</name>
</gene>
<evidence type="ECO:0000256" key="3">
    <source>
        <dbReference type="ARBA" id="ARBA00022563"/>
    </source>
</evidence>
<feature type="domain" description="GTP cyclohydrolase I" evidence="6">
    <location>
        <begin position="74"/>
        <end position="245"/>
    </location>
</feature>
<protein>
    <recommendedName>
        <fullName evidence="5">GTP cyclohydrolase 1</fullName>
        <ecNumber evidence="5">3.5.4.16</ecNumber>
    </recommendedName>
    <alternativeName>
        <fullName evidence="5">GTP cyclohydrolase I</fullName>
        <shortName evidence="5">GTP-CH-I</shortName>
    </alternativeName>
</protein>
<keyword evidence="5" id="KW-0342">GTP-binding</keyword>
<comment type="pathway">
    <text evidence="2 5">Cofactor biosynthesis; 7,8-dihydroneopterin triphosphate biosynthesis; 7,8-dihydroneopterin triphosphate from GTP: step 1/1.</text>
</comment>
<dbReference type="NCBIfam" id="NF006825">
    <property type="entry name" value="PRK09347.1-2"/>
    <property type="match status" value="1"/>
</dbReference>
<dbReference type="NCBIfam" id="TIGR00063">
    <property type="entry name" value="folE"/>
    <property type="match status" value="1"/>
</dbReference>
<keyword evidence="8" id="KW-1185">Reference proteome</keyword>
<dbReference type="PROSITE" id="PS00859">
    <property type="entry name" value="GTP_CYCLOHYDROL_1_1"/>
    <property type="match status" value="1"/>
</dbReference>
<feature type="binding site" evidence="5">
    <location>
        <position position="210"/>
    </location>
    <ligand>
        <name>Zn(2+)</name>
        <dbReference type="ChEBI" id="CHEBI:29105"/>
    </ligand>
</feature>
<dbReference type="PANTHER" id="PTHR11109">
    <property type="entry name" value="GTP CYCLOHYDROLASE I"/>
    <property type="match status" value="1"/>
</dbReference>
<dbReference type="InterPro" id="IPR043133">
    <property type="entry name" value="GTP-CH-I_C/QueF"/>
</dbReference>
<dbReference type="Gene3D" id="3.30.1130.10">
    <property type="match status" value="1"/>
</dbReference>
<accession>A0ABN1U5L6</accession>
<organism evidence="7 8">
    <name type="scientific">Kitasatospora arboriphila</name>
    <dbReference type="NCBI Taxonomy" id="258052"/>
    <lineage>
        <taxon>Bacteria</taxon>
        <taxon>Bacillati</taxon>
        <taxon>Actinomycetota</taxon>
        <taxon>Actinomycetes</taxon>
        <taxon>Kitasatosporales</taxon>
        <taxon>Streptomycetaceae</taxon>
        <taxon>Kitasatospora</taxon>
    </lineage>
</organism>
<dbReference type="NCBIfam" id="NF006826">
    <property type="entry name" value="PRK09347.1-3"/>
    <property type="match status" value="1"/>
</dbReference>
<keyword evidence="5" id="KW-0547">Nucleotide-binding</keyword>
<evidence type="ECO:0000256" key="5">
    <source>
        <dbReference type="HAMAP-Rule" id="MF_00223"/>
    </source>
</evidence>
<dbReference type="InterPro" id="IPR001474">
    <property type="entry name" value="GTP_CycHdrlase_I"/>
</dbReference>
<evidence type="ECO:0000313" key="8">
    <source>
        <dbReference type="Proteomes" id="UP001499987"/>
    </source>
</evidence>
<keyword evidence="4 5" id="KW-0378">Hydrolase</keyword>
<comment type="caution">
    <text evidence="7">The sequence shown here is derived from an EMBL/GenBank/DDBJ whole genome shotgun (WGS) entry which is preliminary data.</text>
</comment>
<reference evidence="7 8" key="1">
    <citation type="journal article" date="2019" name="Int. J. Syst. Evol. Microbiol.">
        <title>The Global Catalogue of Microorganisms (GCM) 10K type strain sequencing project: providing services to taxonomists for standard genome sequencing and annotation.</title>
        <authorList>
            <consortium name="The Broad Institute Genomics Platform"/>
            <consortium name="The Broad Institute Genome Sequencing Center for Infectious Disease"/>
            <person name="Wu L."/>
            <person name="Ma J."/>
        </authorList>
    </citation>
    <scope>NUCLEOTIDE SEQUENCE [LARGE SCALE GENOMIC DNA]</scope>
    <source>
        <strain evidence="7 8">JCM 13002</strain>
    </source>
</reference>
<dbReference type="SUPFAM" id="SSF55620">
    <property type="entry name" value="Tetrahydrobiopterin biosynthesis enzymes-like"/>
    <property type="match status" value="1"/>
</dbReference>
<dbReference type="Gene3D" id="1.10.286.10">
    <property type="match status" value="1"/>
</dbReference>
<evidence type="ECO:0000256" key="4">
    <source>
        <dbReference type="ARBA" id="ARBA00022801"/>
    </source>
</evidence>
<name>A0ABN1U5L6_9ACTN</name>
<evidence type="ECO:0000256" key="1">
    <source>
        <dbReference type="ARBA" id="ARBA00001052"/>
    </source>
</evidence>
<sequence length="250" mass="26822">MSSHPAPDLSAVIAMYDFSTPESATTYDFPTRASAPASAPAPASVQARVQAPAPAAVPLHVVHDGDGVDLAAAEDAAARFLHALGISTDSESLRGTPGRMARAYAEMFSPRPFDLTTFPNDEGYDELVLARSIPLRSVCEHHLLPFVGTAHVGYLPGRRILGLSKLARVVEHFACRPQVQERLTKQVADWLQDRLAPKGVGVVIEAEHTCMTLRGVQAGGSRTLTSTLLGTLREDARSRAEFLMLTGLSR</sequence>
<dbReference type="PANTHER" id="PTHR11109:SF7">
    <property type="entry name" value="GTP CYCLOHYDROLASE 1"/>
    <property type="match status" value="1"/>
</dbReference>
<comment type="subunit">
    <text evidence="5">Homopolymer.</text>
</comment>
<dbReference type="InterPro" id="IPR043134">
    <property type="entry name" value="GTP-CH-I_N"/>
</dbReference>
<dbReference type="PROSITE" id="PS00860">
    <property type="entry name" value="GTP_CYCLOHYDROL_1_2"/>
    <property type="match status" value="1"/>
</dbReference>
<dbReference type="InterPro" id="IPR018234">
    <property type="entry name" value="GTP_CycHdrlase_I_CS"/>
</dbReference>
<dbReference type="HAMAP" id="MF_00223">
    <property type="entry name" value="FolE"/>
    <property type="match status" value="1"/>
</dbReference>
<proteinExistence type="inferred from homology"/>
<feature type="binding site" evidence="5">
    <location>
        <position position="142"/>
    </location>
    <ligand>
        <name>Zn(2+)</name>
        <dbReference type="ChEBI" id="CHEBI:29105"/>
    </ligand>
</feature>
<dbReference type="InterPro" id="IPR020602">
    <property type="entry name" value="GTP_CycHdrlase_I_dom"/>
</dbReference>
<feature type="binding site" evidence="5">
    <location>
        <position position="139"/>
    </location>
    <ligand>
        <name>Zn(2+)</name>
        <dbReference type="ChEBI" id="CHEBI:29105"/>
    </ligand>
</feature>
<keyword evidence="5" id="KW-0862">Zinc</keyword>
<keyword evidence="3 5" id="KW-0554">One-carbon metabolism</keyword>
<keyword evidence="5" id="KW-0479">Metal-binding</keyword>
<evidence type="ECO:0000256" key="2">
    <source>
        <dbReference type="ARBA" id="ARBA00005080"/>
    </source>
</evidence>
<dbReference type="Proteomes" id="UP001499987">
    <property type="component" value="Unassembled WGS sequence"/>
</dbReference>
<comment type="catalytic activity">
    <reaction evidence="1 5">
        <text>GTP + H2O = 7,8-dihydroneopterin 3'-triphosphate + formate + H(+)</text>
        <dbReference type="Rhea" id="RHEA:17473"/>
        <dbReference type="ChEBI" id="CHEBI:15377"/>
        <dbReference type="ChEBI" id="CHEBI:15378"/>
        <dbReference type="ChEBI" id="CHEBI:15740"/>
        <dbReference type="ChEBI" id="CHEBI:37565"/>
        <dbReference type="ChEBI" id="CHEBI:58462"/>
        <dbReference type="EC" id="3.5.4.16"/>
    </reaction>
</comment>
<evidence type="ECO:0000259" key="6">
    <source>
        <dbReference type="Pfam" id="PF01227"/>
    </source>
</evidence>
<evidence type="ECO:0000313" key="7">
    <source>
        <dbReference type="EMBL" id="GAA1121415.1"/>
    </source>
</evidence>
<dbReference type="Pfam" id="PF01227">
    <property type="entry name" value="GTP_cyclohydroI"/>
    <property type="match status" value="1"/>
</dbReference>
<comment type="similarity">
    <text evidence="5">Belongs to the GTP cyclohydrolase I family.</text>
</comment>